<evidence type="ECO:0000256" key="1">
    <source>
        <dbReference type="SAM" id="SignalP"/>
    </source>
</evidence>
<keyword evidence="1" id="KW-0732">Signal</keyword>
<reference evidence="2" key="1">
    <citation type="submission" date="2020-11" db="EMBL/GenBank/DDBJ databases">
        <authorList>
            <person name="Tran Van P."/>
        </authorList>
    </citation>
    <scope>NUCLEOTIDE SEQUENCE</scope>
</reference>
<sequence>MYFLAYFMVFVRIWGASSAAPEQRLGELAAAWSALFETPTTDNPNKCQGCGERRVAVEDTMASSQLTAMRIEYIKQQILKKLRLKEPPTISRPLSSLPKPLANGTVLSKTRGVPTVNKDVDDFYGKTDQVIIFPKEGATEESTMEVKVLALPTRRFGLTTVQPSQMHPPIPAQPFQNPSTKPVIDIPDVSCELILEYLTRSAAQLFASPAT</sequence>
<organism evidence="2">
    <name type="scientific">Timema genevievae</name>
    <name type="common">Walking stick</name>
    <dbReference type="NCBI Taxonomy" id="629358"/>
    <lineage>
        <taxon>Eukaryota</taxon>
        <taxon>Metazoa</taxon>
        <taxon>Ecdysozoa</taxon>
        <taxon>Arthropoda</taxon>
        <taxon>Hexapoda</taxon>
        <taxon>Insecta</taxon>
        <taxon>Pterygota</taxon>
        <taxon>Neoptera</taxon>
        <taxon>Polyneoptera</taxon>
        <taxon>Phasmatodea</taxon>
        <taxon>Timematodea</taxon>
        <taxon>Timematoidea</taxon>
        <taxon>Timematidae</taxon>
        <taxon>Timema</taxon>
    </lineage>
</organism>
<dbReference type="AlphaFoldDB" id="A0A7R9JTK7"/>
<feature type="chain" id="PRO_5030941937" evidence="1">
    <location>
        <begin position="20"/>
        <end position="211"/>
    </location>
</feature>
<accession>A0A7R9JTK7</accession>
<gene>
    <name evidence="2" type="ORF">TGEB3V08_LOCUS3211</name>
</gene>
<dbReference type="EMBL" id="OE840007">
    <property type="protein sequence ID" value="CAD7589235.1"/>
    <property type="molecule type" value="Genomic_DNA"/>
</dbReference>
<dbReference type="Gene3D" id="2.60.120.970">
    <property type="match status" value="1"/>
</dbReference>
<protein>
    <submittedName>
        <fullName evidence="2">Uncharacterized protein</fullName>
    </submittedName>
</protein>
<name>A0A7R9JTK7_TIMGE</name>
<feature type="signal peptide" evidence="1">
    <location>
        <begin position="1"/>
        <end position="19"/>
    </location>
</feature>
<proteinExistence type="predicted"/>
<evidence type="ECO:0000313" key="2">
    <source>
        <dbReference type="EMBL" id="CAD7589235.1"/>
    </source>
</evidence>